<name>A0ABZ2JVY3_9BACT</name>
<dbReference type="GO" id="GO:0004177">
    <property type="term" value="F:aminopeptidase activity"/>
    <property type="evidence" value="ECO:0007669"/>
    <property type="project" value="UniProtKB-KW"/>
</dbReference>
<dbReference type="InterPro" id="IPR014553">
    <property type="entry name" value="Aminopept"/>
</dbReference>
<dbReference type="Proteomes" id="UP001379533">
    <property type="component" value="Chromosome"/>
</dbReference>
<keyword evidence="1" id="KW-0031">Aminopeptidase</keyword>
<protein>
    <submittedName>
        <fullName evidence="1">Aminopeptidase</fullName>
    </submittedName>
</protein>
<organism evidence="1 2">
    <name type="scientific">Pendulispora brunnea</name>
    <dbReference type="NCBI Taxonomy" id="2905690"/>
    <lineage>
        <taxon>Bacteria</taxon>
        <taxon>Pseudomonadati</taxon>
        <taxon>Myxococcota</taxon>
        <taxon>Myxococcia</taxon>
        <taxon>Myxococcales</taxon>
        <taxon>Sorangiineae</taxon>
        <taxon>Pendulisporaceae</taxon>
        <taxon>Pendulispora</taxon>
    </lineage>
</organism>
<keyword evidence="1" id="KW-0645">Protease</keyword>
<evidence type="ECO:0000313" key="2">
    <source>
        <dbReference type="Proteomes" id="UP001379533"/>
    </source>
</evidence>
<dbReference type="PROSITE" id="PS51257">
    <property type="entry name" value="PROKAR_LIPOPROTEIN"/>
    <property type="match status" value="1"/>
</dbReference>
<keyword evidence="1" id="KW-0378">Hydrolase</keyword>
<accession>A0ABZ2JVY3</accession>
<sequence>MTRNSVLGSLAQCALWAMGLLLLLLTSSCAKLEYVRQAAAGQYDLGTRARNIDELVDERHVDARTRRLLSEVVRIKSFGEQNGLTPTKNYRKYVRVDRDFVVWVTSASDPLRFRSKSWGFPLVGSFTYLGWFSRKDAQAFAKEIRGKGWDVDVRGSAAYSTTGYFEDPVLSTMIREGDAALGSLTNVILHEMTHATFFVRKQSTLNESVANFVGNTLAETYLERTIGADAKETVAYQASQEQIRRRGEAMREAYRTLDLLYGSTKPNEEKLAIKTELLTKLRATLAFKRPINNATLIQYKTYNSGQDELGLLLASCDGSFPRFIRVLKTLETKSWPKDQEKDIGKMILPLVSSNACRAAQ</sequence>
<proteinExistence type="predicted"/>
<evidence type="ECO:0000313" key="1">
    <source>
        <dbReference type="EMBL" id="WXA90507.1"/>
    </source>
</evidence>
<dbReference type="EMBL" id="CP089982">
    <property type="protein sequence ID" value="WXA90507.1"/>
    <property type="molecule type" value="Genomic_DNA"/>
</dbReference>
<dbReference type="Pfam" id="PF10023">
    <property type="entry name" value="Aminopep"/>
    <property type="match status" value="1"/>
</dbReference>
<keyword evidence="2" id="KW-1185">Reference proteome</keyword>
<dbReference type="RefSeq" id="WP_394841120.1">
    <property type="nucleotide sequence ID" value="NZ_CP089982.1"/>
</dbReference>
<gene>
    <name evidence="1" type="ORF">LZC95_29125</name>
</gene>
<reference evidence="1 2" key="1">
    <citation type="submission" date="2021-12" db="EMBL/GenBank/DDBJ databases">
        <title>Discovery of the Pendulisporaceae a myxobacterial family with distinct sporulation behavior and unique specialized metabolism.</title>
        <authorList>
            <person name="Garcia R."/>
            <person name="Popoff A."/>
            <person name="Bader C.D."/>
            <person name="Loehr J."/>
            <person name="Walesch S."/>
            <person name="Walt C."/>
            <person name="Boldt J."/>
            <person name="Bunk B."/>
            <person name="Haeckl F.J.F.P.J."/>
            <person name="Gunesch A.P."/>
            <person name="Birkelbach J."/>
            <person name="Nuebel U."/>
            <person name="Pietschmann T."/>
            <person name="Bach T."/>
            <person name="Mueller R."/>
        </authorList>
    </citation>
    <scope>NUCLEOTIDE SEQUENCE [LARGE SCALE GENOMIC DNA]</scope>
    <source>
        <strain evidence="1 2">MSr12523</strain>
    </source>
</reference>